<dbReference type="GO" id="GO:0005506">
    <property type="term" value="F:iron ion binding"/>
    <property type="evidence" value="ECO:0007669"/>
    <property type="project" value="InterPro"/>
</dbReference>
<evidence type="ECO:0000256" key="2">
    <source>
        <dbReference type="ARBA" id="ARBA00022617"/>
    </source>
</evidence>
<reference evidence="9" key="2">
    <citation type="journal article" date="2022" name="Hortic Res">
        <title>The genome of Dioscorea zingiberensis sheds light on the biosynthesis, origin and evolution of the medicinally important diosgenin saponins.</title>
        <authorList>
            <person name="Li Y."/>
            <person name="Tan C."/>
            <person name="Li Z."/>
            <person name="Guo J."/>
            <person name="Li S."/>
            <person name="Chen X."/>
            <person name="Wang C."/>
            <person name="Dai X."/>
            <person name="Yang H."/>
            <person name="Song W."/>
            <person name="Hou L."/>
            <person name="Xu J."/>
            <person name="Tong Z."/>
            <person name="Xu A."/>
            <person name="Yuan X."/>
            <person name="Wang W."/>
            <person name="Yang Q."/>
            <person name="Chen L."/>
            <person name="Sun Z."/>
            <person name="Wang K."/>
            <person name="Pan B."/>
            <person name="Chen J."/>
            <person name="Bao Y."/>
            <person name="Liu F."/>
            <person name="Qi X."/>
            <person name="Gang D.R."/>
            <person name="Wen J."/>
            <person name="Li J."/>
        </authorList>
    </citation>
    <scope>NUCLEOTIDE SEQUENCE</scope>
    <source>
        <strain evidence="9">Dzin_1.0</strain>
    </source>
</reference>
<evidence type="ECO:0000256" key="8">
    <source>
        <dbReference type="RuleBase" id="RU000461"/>
    </source>
</evidence>
<comment type="cofactor">
    <cofactor evidence="7">
        <name>heme</name>
        <dbReference type="ChEBI" id="CHEBI:30413"/>
    </cofactor>
</comment>
<dbReference type="PANTHER" id="PTHR47953:SF5">
    <property type="entry name" value="CYTOCHROME P450 71AV8-LIKE"/>
    <property type="match status" value="1"/>
</dbReference>
<sequence length="461" mass="52461">MHHLLTGQPPHRVLQDLSRRYGPLMHLKLGELNVIVVSSPEMTKAITMTHDINFASRPDSTAGRILTYDNTNIAFAPYGGYWRQMRRICVIELLSAQRVKAFDPIRAEELDHLMMRISASNGSAINITRELLRFTNAMTSKAAFGIECKQGTRFISTAKRLLELVSAFNVADFFPSLSFMERLTGLRSRMLIVRAEIDEILDELIDSHEMKSDVNRCSEEEMEKEGILDALLRVKTRGDMELPLTMENVKSVILDLFLAGTDTSATTLTWAMVEIMRNPMVMQKAQEEIRHALKNKTIIEEEDLKDLHYLKLVIKETLRLHVPVTMLLPREAKEACKIGEYEVPAGTRVMINAWAMARDPKYWENPESFSPERFENNTMDFKGTNYAFIPFGAGRRMCPGISFGVANMEIALAQLLYYFNWKLPDGIKAEELDMNENVGVTASRKEDLYLIATPYAPLPTL</sequence>
<evidence type="ECO:0000313" key="10">
    <source>
        <dbReference type="Proteomes" id="UP001085076"/>
    </source>
</evidence>
<dbReference type="PRINTS" id="PR00385">
    <property type="entry name" value="P450"/>
</dbReference>
<protein>
    <recommendedName>
        <fullName evidence="11">Cytochrome P450</fullName>
    </recommendedName>
</protein>
<dbReference type="FunFam" id="1.10.630.10:FF:000043">
    <property type="entry name" value="Cytochrome P450 99A2"/>
    <property type="match status" value="1"/>
</dbReference>
<evidence type="ECO:0000256" key="5">
    <source>
        <dbReference type="ARBA" id="ARBA00023004"/>
    </source>
</evidence>
<keyword evidence="4 8" id="KW-0560">Oxidoreductase</keyword>
<keyword evidence="2 7" id="KW-0349">Heme</keyword>
<dbReference type="SUPFAM" id="SSF48264">
    <property type="entry name" value="Cytochrome P450"/>
    <property type="match status" value="1"/>
</dbReference>
<evidence type="ECO:0000256" key="3">
    <source>
        <dbReference type="ARBA" id="ARBA00022723"/>
    </source>
</evidence>
<evidence type="ECO:0008006" key="11">
    <source>
        <dbReference type="Google" id="ProtNLM"/>
    </source>
</evidence>
<dbReference type="GO" id="GO:0004497">
    <property type="term" value="F:monooxygenase activity"/>
    <property type="evidence" value="ECO:0007669"/>
    <property type="project" value="UniProtKB-KW"/>
</dbReference>
<dbReference type="EMBL" id="JAGGNH010000006">
    <property type="protein sequence ID" value="KAJ0969464.1"/>
    <property type="molecule type" value="Genomic_DNA"/>
</dbReference>
<dbReference type="PRINTS" id="PR00463">
    <property type="entry name" value="EP450I"/>
</dbReference>
<evidence type="ECO:0000256" key="6">
    <source>
        <dbReference type="ARBA" id="ARBA00023033"/>
    </source>
</evidence>
<proteinExistence type="inferred from homology"/>
<dbReference type="InterPro" id="IPR002401">
    <property type="entry name" value="Cyt_P450_E_grp-I"/>
</dbReference>
<evidence type="ECO:0000256" key="1">
    <source>
        <dbReference type="ARBA" id="ARBA00010617"/>
    </source>
</evidence>
<dbReference type="GO" id="GO:0016705">
    <property type="term" value="F:oxidoreductase activity, acting on paired donors, with incorporation or reduction of molecular oxygen"/>
    <property type="evidence" value="ECO:0007669"/>
    <property type="project" value="InterPro"/>
</dbReference>
<dbReference type="InterPro" id="IPR036396">
    <property type="entry name" value="Cyt_P450_sf"/>
</dbReference>
<dbReference type="CDD" id="cd11072">
    <property type="entry name" value="CYP71-like"/>
    <property type="match status" value="1"/>
</dbReference>
<dbReference type="AlphaFoldDB" id="A0A9D5CAL6"/>
<name>A0A9D5CAL6_9LILI</name>
<evidence type="ECO:0000256" key="7">
    <source>
        <dbReference type="PIRSR" id="PIRSR602401-1"/>
    </source>
</evidence>
<dbReference type="InterPro" id="IPR017972">
    <property type="entry name" value="Cyt_P450_CS"/>
</dbReference>
<dbReference type="GO" id="GO:0020037">
    <property type="term" value="F:heme binding"/>
    <property type="evidence" value="ECO:0007669"/>
    <property type="project" value="InterPro"/>
</dbReference>
<reference evidence="9" key="1">
    <citation type="submission" date="2021-03" db="EMBL/GenBank/DDBJ databases">
        <authorList>
            <person name="Li Z."/>
            <person name="Yang C."/>
        </authorList>
    </citation>
    <scope>NUCLEOTIDE SEQUENCE</scope>
    <source>
        <strain evidence="9">Dzin_1.0</strain>
        <tissue evidence="9">Leaf</tissue>
    </source>
</reference>
<dbReference type="OrthoDB" id="1470350at2759"/>
<keyword evidence="3 7" id="KW-0479">Metal-binding</keyword>
<dbReference type="InterPro" id="IPR052306">
    <property type="entry name" value="CYP450_71D"/>
</dbReference>
<gene>
    <name evidence="9" type="ORF">J5N97_022341</name>
</gene>
<comment type="caution">
    <text evidence="9">The sequence shown here is derived from an EMBL/GenBank/DDBJ whole genome shotgun (WGS) entry which is preliminary data.</text>
</comment>
<evidence type="ECO:0000256" key="4">
    <source>
        <dbReference type="ARBA" id="ARBA00023002"/>
    </source>
</evidence>
<dbReference type="Pfam" id="PF00067">
    <property type="entry name" value="p450"/>
    <property type="match status" value="1"/>
</dbReference>
<feature type="binding site" description="axial binding residue" evidence="7">
    <location>
        <position position="398"/>
    </location>
    <ligand>
        <name>heme</name>
        <dbReference type="ChEBI" id="CHEBI:30413"/>
    </ligand>
    <ligandPart>
        <name>Fe</name>
        <dbReference type="ChEBI" id="CHEBI:18248"/>
    </ligandPart>
</feature>
<keyword evidence="10" id="KW-1185">Reference proteome</keyword>
<comment type="similarity">
    <text evidence="1 8">Belongs to the cytochrome P450 family.</text>
</comment>
<evidence type="ECO:0000313" key="9">
    <source>
        <dbReference type="EMBL" id="KAJ0969464.1"/>
    </source>
</evidence>
<accession>A0A9D5CAL6</accession>
<dbReference type="InterPro" id="IPR001128">
    <property type="entry name" value="Cyt_P450"/>
</dbReference>
<dbReference type="PANTHER" id="PTHR47953">
    <property type="entry name" value="OS08G0105600 PROTEIN"/>
    <property type="match status" value="1"/>
</dbReference>
<dbReference type="Proteomes" id="UP001085076">
    <property type="component" value="Miscellaneous, Linkage group lg06"/>
</dbReference>
<keyword evidence="5 7" id="KW-0408">Iron</keyword>
<dbReference type="PROSITE" id="PS00086">
    <property type="entry name" value="CYTOCHROME_P450"/>
    <property type="match status" value="1"/>
</dbReference>
<keyword evidence="6 8" id="KW-0503">Monooxygenase</keyword>
<dbReference type="Gene3D" id="1.10.630.10">
    <property type="entry name" value="Cytochrome P450"/>
    <property type="match status" value="1"/>
</dbReference>
<organism evidence="9 10">
    <name type="scientific">Dioscorea zingiberensis</name>
    <dbReference type="NCBI Taxonomy" id="325984"/>
    <lineage>
        <taxon>Eukaryota</taxon>
        <taxon>Viridiplantae</taxon>
        <taxon>Streptophyta</taxon>
        <taxon>Embryophyta</taxon>
        <taxon>Tracheophyta</taxon>
        <taxon>Spermatophyta</taxon>
        <taxon>Magnoliopsida</taxon>
        <taxon>Liliopsida</taxon>
        <taxon>Dioscoreales</taxon>
        <taxon>Dioscoreaceae</taxon>
        <taxon>Dioscorea</taxon>
    </lineage>
</organism>